<protein>
    <submittedName>
        <fullName evidence="2">Uncharacterized protein</fullName>
    </submittedName>
</protein>
<keyword evidence="3" id="KW-1185">Reference proteome</keyword>
<evidence type="ECO:0000313" key="3">
    <source>
        <dbReference type="Proteomes" id="UP000054097"/>
    </source>
</evidence>
<evidence type="ECO:0000313" key="2">
    <source>
        <dbReference type="EMBL" id="KIM31042.1"/>
    </source>
</evidence>
<evidence type="ECO:0000256" key="1">
    <source>
        <dbReference type="SAM" id="MobiDB-lite"/>
    </source>
</evidence>
<reference evidence="2 3" key="1">
    <citation type="submission" date="2014-04" db="EMBL/GenBank/DDBJ databases">
        <authorList>
            <consortium name="DOE Joint Genome Institute"/>
            <person name="Kuo A."/>
            <person name="Zuccaro A."/>
            <person name="Kohler A."/>
            <person name="Nagy L.G."/>
            <person name="Floudas D."/>
            <person name="Copeland A."/>
            <person name="Barry K.W."/>
            <person name="Cichocki N."/>
            <person name="Veneault-Fourrey C."/>
            <person name="LaButti K."/>
            <person name="Lindquist E.A."/>
            <person name="Lipzen A."/>
            <person name="Lundell T."/>
            <person name="Morin E."/>
            <person name="Murat C."/>
            <person name="Sun H."/>
            <person name="Tunlid A."/>
            <person name="Henrissat B."/>
            <person name="Grigoriev I.V."/>
            <person name="Hibbett D.S."/>
            <person name="Martin F."/>
            <person name="Nordberg H.P."/>
            <person name="Cantor M.N."/>
            <person name="Hua S.X."/>
        </authorList>
    </citation>
    <scope>NUCLEOTIDE SEQUENCE [LARGE SCALE GENOMIC DNA]</scope>
    <source>
        <strain evidence="2 3">MAFF 305830</strain>
    </source>
</reference>
<dbReference type="EMBL" id="KN824283">
    <property type="protein sequence ID" value="KIM31042.1"/>
    <property type="molecule type" value="Genomic_DNA"/>
</dbReference>
<dbReference type="Proteomes" id="UP000054097">
    <property type="component" value="Unassembled WGS sequence"/>
</dbReference>
<feature type="compositionally biased region" description="Polar residues" evidence="1">
    <location>
        <begin position="46"/>
        <end position="55"/>
    </location>
</feature>
<name>A0A0C2XQ08_SERVB</name>
<dbReference type="HOGENOM" id="CLU_2741645_0_0_1"/>
<sequence length="71" mass="8244">MLLFVIYCPDSIFSRWHSYPFRSIACFGLRRHLKMSSHLASGPSHRFTSNGTRANTMYEKNTSSNKKKESE</sequence>
<accession>A0A0C2XQ08</accession>
<feature type="region of interest" description="Disordered" evidence="1">
    <location>
        <begin position="38"/>
        <end position="71"/>
    </location>
</feature>
<reference evidence="3" key="2">
    <citation type="submission" date="2015-01" db="EMBL/GenBank/DDBJ databases">
        <title>Evolutionary Origins and Diversification of the Mycorrhizal Mutualists.</title>
        <authorList>
            <consortium name="DOE Joint Genome Institute"/>
            <consortium name="Mycorrhizal Genomics Consortium"/>
            <person name="Kohler A."/>
            <person name="Kuo A."/>
            <person name="Nagy L.G."/>
            <person name="Floudas D."/>
            <person name="Copeland A."/>
            <person name="Barry K.W."/>
            <person name="Cichocki N."/>
            <person name="Veneault-Fourrey C."/>
            <person name="LaButti K."/>
            <person name="Lindquist E.A."/>
            <person name="Lipzen A."/>
            <person name="Lundell T."/>
            <person name="Morin E."/>
            <person name="Murat C."/>
            <person name="Riley R."/>
            <person name="Ohm R."/>
            <person name="Sun H."/>
            <person name="Tunlid A."/>
            <person name="Henrissat B."/>
            <person name="Grigoriev I.V."/>
            <person name="Hibbett D.S."/>
            <person name="Martin F."/>
        </authorList>
    </citation>
    <scope>NUCLEOTIDE SEQUENCE [LARGE SCALE GENOMIC DNA]</scope>
    <source>
        <strain evidence="3">MAFF 305830</strain>
    </source>
</reference>
<proteinExistence type="predicted"/>
<organism evidence="2 3">
    <name type="scientific">Serendipita vermifera MAFF 305830</name>
    <dbReference type="NCBI Taxonomy" id="933852"/>
    <lineage>
        <taxon>Eukaryota</taxon>
        <taxon>Fungi</taxon>
        <taxon>Dikarya</taxon>
        <taxon>Basidiomycota</taxon>
        <taxon>Agaricomycotina</taxon>
        <taxon>Agaricomycetes</taxon>
        <taxon>Sebacinales</taxon>
        <taxon>Serendipitaceae</taxon>
        <taxon>Serendipita</taxon>
    </lineage>
</organism>
<dbReference type="AlphaFoldDB" id="A0A0C2XQ08"/>
<gene>
    <name evidence="2" type="ORF">M408DRAFT_274666</name>
</gene>